<dbReference type="EMBL" id="LSRX01001675">
    <property type="protein sequence ID" value="OLP78014.1"/>
    <property type="molecule type" value="Genomic_DNA"/>
</dbReference>
<feature type="compositionally biased region" description="Basic residues" evidence="1">
    <location>
        <begin position="28"/>
        <end position="37"/>
    </location>
</feature>
<evidence type="ECO:0000259" key="2">
    <source>
        <dbReference type="Pfam" id="PF07727"/>
    </source>
</evidence>
<feature type="domain" description="Reverse transcriptase Ty1/copia-type" evidence="2">
    <location>
        <begin position="193"/>
        <end position="324"/>
    </location>
</feature>
<comment type="caution">
    <text evidence="3">The sequence shown here is derived from an EMBL/GenBank/DDBJ whole genome shotgun (WGS) entry which is preliminary data.</text>
</comment>
<dbReference type="PANTHER" id="PTHR11439">
    <property type="entry name" value="GAG-POL-RELATED RETROTRANSPOSON"/>
    <property type="match status" value="1"/>
</dbReference>
<evidence type="ECO:0000313" key="3">
    <source>
        <dbReference type="EMBL" id="OLP78014.1"/>
    </source>
</evidence>
<evidence type="ECO:0000256" key="1">
    <source>
        <dbReference type="SAM" id="MobiDB-lite"/>
    </source>
</evidence>
<gene>
    <name evidence="3" type="ORF">AK812_SmicGene41860</name>
</gene>
<dbReference type="AlphaFoldDB" id="A0A1Q9C503"/>
<dbReference type="OrthoDB" id="434790at2759"/>
<dbReference type="Pfam" id="PF07727">
    <property type="entry name" value="RVT_2"/>
    <property type="match status" value="1"/>
</dbReference>
<protein>
    <submittedName>
        <fullName evidence="3">Retrovirus-related Pol polyprotein from transposon TNT 1-94</fullName>
    </submittedName>
</protein>
<dbReference type="SUPFAM" id="SSF56672">
    <property type="entry name" value="DNA/RNA polymerases"/>
    <property type="match status" value="1"/>
</dbReference>
<dbReference type="InterPro" id="IPR013103">
    <property type="entry name" value="RVT_2"/>
</dbReference>
<feature type="region of interest" description="Disordered" evidence="1">
    <location>
        <begin position="1"/>
        <end position="60"/>
    </location>
</feature>
<sequence length="609" mass="68118">MSEPKDAPQPLALILSSKSEPAESKVRTTTRKRKKNPHPSAPKAQVPPALREVDLQLSPTVPMRKLKCPQQETLNEREMRGTREPGARSALVAMGATRLLLVATMEASPNELYPKTSAEEKEMTKEHAGSDHTRNAFRPVRRHQTSALSPVEAAAGDSVQKGQDETSALAQVPERGLHRAQECVAFAMGKIAAVNGLRSAPLSWYQELSSYLRNVGFEPSLDPTIFRRKTAKGLVVVLFYVDDLLIYSADPKEGRKVFDDLQKRYKLKLTGELLEDSPGEVSFLGRRIFRRRGGERRVYFGLAENYLDSCCEEFGITKPSPKLVSLEKRYAELLKKGLTEAISPAAHERYRRTLGRLAWAALSRPDLQFVCGFLGRHQAGPNEAAESCMRDVLRWVKGLPHKVQVFPSSREILEEDADAEAISCFTDASWSLNSVSGGILTWENCALKSFSRKQSTTALSSAEAELAALTEVAREGLYIALLVETVLEGVPKDREHGYYVLKGYSDSESAVCISKMSTLLRKATAITRWTSRHQDYTLPGHSEIFFIIAVAGRTIVIFASALEEATRILRHSRPHYFPRGLRFSFTGQRSVAFFRERWSKIGYFYRYAA</sequence>
<dbReference type="Proteomes" id="UP000186817">
    <property type="component" value="Unassembled WGS sequence"/>
</dbReference>
<organism evidence="3 4">
    <name type="scientific">Symbiodinium microadriaticum</name>
    <name type="common">Dinoflagellate</name>
    <name type="synonym">Zooxanthella microadriatica</name>
    <dbReference type="NCBI Taxonomy" id="2951"/>
    <lineage>
        <taxon>Eukaryota</taxon>
        <taxon>Sar</taxon>
        <taxon>Alveolata</taxon>
        <taxon>Dinophyceae</taxon>
        <taxon>Suessiales</taxon>
        <taxon>Symbiodiniaceae</taxon>
        <taxon>Symbiodinium</taxon>
    </lineage>
</organism>
<feature type="compositionally biased region" description="Basic and acidic residues" evidence="1">
    <location>
        <begin position="124"/>
        <end position="134"/>
    </location>
</feature>
<evidence type="ECO:0000313" key="4">
    <source>
        <dbReference type="Proteomes" id="UP000186817"/>
    </source>
</evidence>
<feature type="region of interest" description="Disordered" evidence="1">
    <location>
        <begin position="124"/>
        <end position="173"/>
    </location>
</feature>
<name>A0A1Q9C503_SYMMI</name>
<keyword evidence="4" id="KW-1185">Reference proteome</keyword>
<proteinExistence type="predicted"/>
<dbReference type="InterPro" id="IPR043502">
    <property type="entry name" value="DNA/RNA_pol_sf"/>
</dbReference>
<dbReference type="PANTHER" id="PTHR11439:SF483">
    <property type="entry name" value="PEPTIDE SYNTHASE GLIP-LIKE, PUTATIVE (AFU_ORTHOLOGUE AFUA_3G12920)-RELATED"/>
    <property type="match status" value="1"/>
</dbReference>
<reference evidence="3 4" key="1">
    <citation type="submission" date="2016-02" db="EMBL/GenBank/DDBJ databases">
        <title>Genome analysis of coral dinoflagellate symbionts highlights evolutionary adaptations to a symbiotic lifestyle.</title>
        <authorList>
            <person name="Aranda M."/>
            <person name="Li Y."/>
            <person name="Liew Y.J."/>
            <person name="Baumgarten S."/>
            <person name="Simakov O."/>
            <person name="Wilson M."/>
            <person name="Piel J."/>
            <person name="Ashoor H."/>
            <person name="Bougouffa S."/>
            <person name="Bajic V.B."/>
            <person name="Ryu T."/>
            <person name="Ravasi T."/>
            <person name="Bayer T."/>
            <person name="Micklem G."/>
            <person name="Kim H."/>
            <person name="Bhak J."/>
            <person name="Lajeunesse T.C."/>
            <person name="Voolstra C.R."/>
        </authorList>
    </citation>
    <scope>NUCLEOTIDE SEQUENCE [LARGE SCALE GENOMIC DNA]</scope>
    <source>
        <strain evidence="3 4">CCMP2467</strain>
    </source>
</reference>
<accession>A0A1Q9C503</accession>